<reference evidence="2 3" key="1">
    <citation type="submission" date="2020-04" db="EMBL/GenBank/DDBJ databases">
        <title>Perkinsus olseni comparative genomics.</title>
        <authorList>
            <person name="Bogema D.R."/>
        </authorList>
    </citation>
    <scope>NUCLEOTIDE SEQUENCE [LARGE SCALE GENOMIC DNA]</scope>
    <source>
        <strain evidence="2">ATCC PRA-205</strain>
    </source>
</reference>
<dbReference type="Proteomes" id="UP000574390">
    <property type="component" value="Unassembled WGS sequence"/>
</dbReference>
<protein>
    <submittedName>
        <fullName evidence="2">Uncharacterized protein</fullName>
    </submittedName>
</protein>
<evidence type="ECO:0000256" key="1">
    <source>
        <dbReference type="SAM" id="SignalP"/>
    </source>
</evidence>
<accession>A0A7J6T6C7</accession>
<comment type="caution">
    <text evidence="2">The sequence shown here is derived from an EMBL/GenBank/DDBJ whole genome shotgun (WGS) entry which is preliminary data.</text>
</comment>
<gene>
    <name evidence="2" type="ORF">FOZ62_027338</name>
</gene>
<feature type="chain" id="PRO_5029771715" evidence="1">
    <location>
        <begin position="26"/>
        <end position="241"/>
    </location>
</feature>
<sequence>MVLLCVPTLPRSVIAAAAVTTLVFAQRTARTFPPLNRTHLVVEDNGAYCYYSDGVLTQGRGNKLAVEVGRARGLRTAAILCPRTNDRAEFYSEFSWPANVLKRYHLGFPSPSPEHLITFQEPPLNGTGLDPLRNIRGLALDNKLASLNSTTTAMMPFVPPLLRQLLTEATMDRTGAVGENTINELREICVDVRSILQDRFNGSFGLLCDSVHSSCIGAIRSALRAEWHFDTTSDETLVHSR</sequence>
<evidence type="ECO:0000313" key="3">
    <source>
        <dbReference type="Proteomes" id="UP000574390"/>
    </source>
</evidence>
<organism evidence="2 3">
    <name type="scientific">Perkinsus olseni</name>
    <name type="common">Perkinsus atlanticus</name>
    <dbReference type="NCBI Taxonomy" id="32597"/>
    <lineage>
        <taxon>Eukaryota</taxon>
        <taxon>Sar</taxon>
        <taxon>Alveolata</taxon>
        <taxon>Perkinsozoa</taxon>
        <taxon>Perkinsea</taxon>
        <taxon>Perkinsida</taxon>
        <taxon>Perkinsidae</taxon>
        <taxon>Perkinsus</taxon>
    </lineage>
</organism>
<proteinExistence type="predicted"/>
<name>A0A7J6T6C7_PEROL</name>
<feature type="signal peptide" evidence="1">
    <location>
        <begin position="1"/>
        <end position="25"/>
    </location>
</feature>
<keyword evidence="1" id="KW-0732">Signal</keyword>
<dbReference type="EMBL" id="JABANM010009762">
    <property type="protein sequence ID" value="KAF4740407.1"/>
    <property type="molecule type" value="Genomic_DNA"/>
</dbReference>
<evidence type="ECO:0000313" key="2">
    <source>
        <dbReference type="EMBL" id="KAF4740407.1"/>
    </source>
</evidence>
<dbReference type="AlphaFoldDB" id="A0A7J6T6C7"/>